<gene>
    <name evidence="4" type="ORF">UX78_C0009G0034</name>
</gene>
<dbReference type="InterPro" id="IPR027381">
    <property type="entry name" value="LytR/CpsA/Psr_C"/>
</dbReference>
<dbReference type="EMBL" id="LCNM01000009">
    <property type="protein sequence ID" value="KKU56422.1"/>
    <property type="molecule type" value="Genomic_DNA"/>
</dbReference>
<sequence length="259" mass="26168">MPVRKKKTVESAPEVPAVSGGSSIVVEPPVEVAAEPVNPAVAALAAVGTPPAGEAGTPPQGEAGVLQVGDSGTGATAEPQVEAAVEPPVEPENGQTEPVAQIRQGHAWLWAVVGLITGVVLGGGGVFLVLNRGMAGIPSASQKTGEQQETAEEPTATPVVELDRADLRVQVLNGSGVAGAAATAKALLEGMGYEEVAVGNADVDDAVETEISIKESKADYMDLLIEDLGGDYELASQTASLEADSEYDAVIVLGAKKSE</sequence>
<evidence type="ECO:0000313" key="5">
    <source>
        <dbReference type="Proteomes" id="UP000034607"/>
    </source>
</evidence>
<accession>A0A0G1RH73</accession>
<evidence type="ECO:0000259" key="3">
    <source>
        <dbReference type="Pfam" id="PF13399"/>
    </source>
</evidence>
<organism evidence="4 5">
    <name type="scientific">Candidatus Amesbacteria bacterium GW2011_GWA2_47_11</name>
    <dbReference type="NCBI Taxonomy" id="1618357"/>
    <lineage>
        <taxon>Bacteria</taxon>
        <taxon>Candidatus Amesiibacteriota</taxon>
    </lineage>
</organism>
<name>A0A0G1RH73_9BACT</name>
<dbReference type="Proteomes" id="UP000034607">
    <property type="component" value="Unassembled WGS sequence"/>
</dbReference>
<comment type="caution">
    <text evidence="4">The sequence shown here is derived from an EMBL/GenBank/DDBJ whole genome shotgun (WGS) entry which is preliminary data.</text>
</comment>
<keyword evidence="2" id="KW-0472">Membrane</keyword>
<feature type="transmembrane region" description="Helical" evidence="2">
    <location>
        <begin position="107"/>
        <end position="130"/>
    </location>
</feature>
<feature type="region of interest" description="Disordered" evidence="1">
    <location>
        <begin position="49"/>
        <end position="95"/>
    </location>
</feature>
<feature type="compositionally biased region" description="Low complexity" evidence="1">
    <location>
        <begin position="49"/>
        <end position="64"/>
    </location>
</feature>
<keyword evidence="2" id="KW-0812">Transmembrane</keyword>
<evidence type="ECO:0000313" key="4">
    <source>
        <dbReference type="EMBL" id="KKU56422.1"/>
    </source>
</evidence>
<feature type="compositionally biased region" description="Low complexity" evidence="1">
    <location>
        <begin position="77"/>
        <end position="87"/>
    </location>
</feature>
<feature type="region of interest" description="Disordered" evidence="1">
    <location>
        <begin position="1"/>
        <end position="22"/>
    </location>
</feature>
<evidence type="ECO:0000256" key="1">
    <source>
        <dbReference type="SAM" id="MobiDB-lite"/>
    </source>
</evidence>
<feature type="domain" description="LytR/CpsA/Psr regulator C-terminal" evidence="3">
    <location>
        <begin position="166"/>
        <end position="255"/>
    </location>
</feature>
<dbReference type="Gene3D" id="3.30.70.2390">
    <property type="match status" value="1"/>
</dbReference>
<reference evidence="4 5" key="1">
    <citation type="journal article" date="2015" name="Nature">
        <title>rRNA introns, odd ribosomes, and small enigmatic genomes across a large radiation of phyla.</title>
        <authorList>
            <person name="Brown C.T."/>
            <person name="Hug L.A."/>
            <person name="Thomas B.C."/>
            <person name="Sharon I."/>
            <person name="Castelle C.J."/>
            <person name="Singh A."/>
            <person name="Wilkins M.J."/>
            <person name="Williams K.H."/>
            <person name="Banfield J.F."/>
        </authorList>
    </citation>
    <scope>NUCLEOTIDE SEQUENCE [LARGE SCALE GENOMIC DNA]</scope>
</reference>
<keyword evidence="2" id="KW-1133">Transmembrane helix</keyword>
<dbReference type="AlphaFoldDB" id="A0A0G1RH73"/>
<evidence type="ECO:0000256" key="2">
    <source>
        <dbReference type="SAM" id="Phobius"/>
    </source>
</evidence>
<protein>
    <recommendedName>
        <fullName evidence="3">LytR/CpsA/Psr regulator C-terminal domain-containing protein</fullName>
    </recommendedName>
</protein>
<dbReference type="Pfam" id="PF13399">
    <property type="entry name" value="LytR_C"/>
    <property type="match status" value="1"/>
</dbReference>
<proteinExistence type="predicted"/>